<proteinExistence type="predicted"/>
<evidence type="ECO:0000313" key="1">
    <source>
        <dbReference type="EMBL" id="SEQ90084.1"/>
    </source>
</evidence>
<name>A0A1H9JTK7_9BACT</name>
<protein>
    <submittedName>
        <fullName evidence="1">Uncharacterized protein</fullName>
    </submittedName>
</protein>
<organism evidence="1 2">
    <name type="scientific">Neolewinella agarilytica</name>
    <dbReference type="NCBI Taxonomy" id="478744"/>
    <lineage>
        <taxon>Bacteria</taxon>
        <taxon>Pseudomonadati</taxon>
        <taxon>Bacteroidota</taxon>
        <taxon>Saprospiria</taxon>
        <taxon>Saprospirales</taxon>
        <taxon>Lewinellaceae</taxon>
        <taxon>Neolewinella</taxon>
    </lineage>
</organism>
<keyword evidence="2" id="KW-1185">Reference proteome</keyword>
<dbReference type="OrthoDB" id="9888187at2"/>
<dbReference type="EMBL" id="FOFB01000018">
    <property type="protein sequence ID" value="SEQ90084.1"/>
    <property type="molecule type" value="Genomic_DNA"/>
</dbReference>
<dbReference type="STRING" id="478744.SAMN05444359_11862"/>
<dbReference type="AlphaFoldDB" id="A0A1H9JTK7"/>
<dbReference type="RefSeq" id="WP_090170306.1">
    <property type="nucleotide sequence ID" value="NZ_FOFB01000018.1"/>
</dbReference>
<reference evidence="2" key="1">
    <citation type="submission" date="2016-10" db="EMBL/GenBank/DDBJ databases">
        <authorList>
            <person name="Varghese N."/>
            <person name="Submissions S."/>
        </authorList>
    </citation>
    <scope>NUCLEOTIDE SEQUENCE [LARGE SCALE GENOMIC DNA]</scope>
    <source>
        <strain evidence="2">DSM 24740</strain>
    </source>
</reference>
<dbReference type="InParanoid" id="A0A1H9JTK7"/>
<sequence length="136" mass="14635">MRYSPFHTTLLLLAGLLLSLHSVVPHVHGLPCGKPGEVTAGHIPASGGDLLGLLQDFFTNTDLGEDHLEHFSADHDVTLDLAFTATLPPATLPHIVLAVISEPGVTRRERVFRSWHFPPSGVYPDADAPRGPPIIV</sequence>
<evidence type="ECO:0000313" key="2">
    <source>
        <dbReference type="Proteomes" id="UP000199021"/>
    </source>
</evidence>
<gene>
    <name evidence="1" type="ORF">SAMN05444359_11862</name>
</gene>
<accession>A0A1H9JTK7</accession>
<dbReference type="Proteomes" id="UP000199021">
    <property type="component" value="Unassembled WGS sequence"/>
</dbReference>